<dbReference type="InterPro" id="IPR054464">
    <property type="entry name" value="ULD_fung"/>
</dbReference>
<reference evidence="2" key="1">
    <citation type="submission" date="2023-01" db="EMBL/GenBank/DDBJ databases">
        <authorList>
            <person name="Van Ghelder C."/>
            <person name="Rancurel C."/>
        </authorList>
    </citation>
    <scope>NUCLEOTIDE SEQUENCE</scope>
    <source>
        <strain evidence="2">CNCM I-4278</strain>
    </source>
</reference>
<protein>
    <recommendedName>
        <fullName evidence="1">Ubiquitin-like domain-containing protein</fullName>
    </recommendedName>
</protein>
<dbReference type="AlphaFoldDB" id="A0A9W4UMT9"/>
<evidence type="ECO:0000259" key="1">
    <source>
        <dbReference type="Pfam" id="PF22893"/>
    </source>
</evidence>
<comment type="caution">
    <text evidence="2">The sequence shown here is derived from an EMBL/GenBank/DDBJ whole genome shotgun (WGS) entry which is preliminary data.</text>
</comment>
<keyword evidence="3" id="KW-1185">Reference proteome</keyword>
<dbReference type="Proteomes" id="UP001152607">
    <property type="component" value="Unassembled WGS sequence"/>
</dbReference>
<dbReference type="EMBL" id="CAOQHR010000007">
    <property type="protein sequence ID" value="CAI6337902.1"/>
    <property type="molecule type" value="Genomic_DNA"/>
</dbReference>
<evidence type="ECO:0000313" key="3">
    <source>
        <dbReference type="Proteomes" id="UP001152607"/>
    </source>
</evidence>
<organism evidence="2 3">
    <name type="scientific">Periconia digitata</name>
    <dbReference type="NCBI Taxonomy" id="1303443"/>
    <lineage>
        <taxon>Eukaryota</taxon>
        <taxon>Fungi</taxon>
        <taxon>Dikarya</taxon>
        <taxon>Ascomycota</taxon>
        <taxon>Pezizomycotina</taxon>
        <taxon>Dothideomycetes</taxon>
        <taxon>Pleosporomycetidae</taxon>
        <taxon>Pleosporales</taxon>
        <taxon>Massarineae</taxon>
        <taxon>Periconiaceae</taxon>
        <taxon>Periconia</taxon>
    </lineage>
</organism>
<proteinExistence type="predicted"/>
<dbReference type="Pfam" id="PF22893">
    <property type="entry name" value="ULD_2"/>
    <property type="match status" value="1"/>
</dbReference>
<dbReference type="OrthoDB" id="3045089at2759"/>
<sequence>MPITFGAVGDILSVCLLVKDLVNALDKVRGSKAEYQSLTRELWILDRVLLEVDLLARTHDGGRTPELNAFCQTAREAVDRCKTLVSDFLARLRKYQNSFEEGGSSSSNVFKTTAMKVRWRVGEKDAVEKFRVDIAATSASLQMLLTTATVNLLSIHVDKVDKRMSDIHKNNEAHHTKADATLASLLDRLEETNILFTFKNSMTSKIADALRLDWLHQLVSEWTSLLRRVIAMNIATYRAFLKIQSALSSCRERVLIEEPLTLEDAIGRITPIHLQFVRSWDAFNAVLEIRFRNMEGHTKVKKQQYKLQDKVTKRDILPGKSWDGVFFPGQRVEMSFIFDQDGNRTESTCPSCQASSISPLTEEIQCSNCHLWYRRVTIMQDTEEPPQRPSHPQWKSSEPAFGQTGLEGVILGPAKPGIKRASSSDPDDSALSARILRDRDTSPLPPYRVLHQAAFEGVASGLNQPIFTVEGLRQQTQQCHTWILQPPWKKILKMPEKRWRKSVGVHRPIYSKISREYSNLLIPQVLHRPRADRIQCGLSIQAVTVMLRS</sequence>
<accession>A0A9W4UMT9</accession>
<dbReference type="PANTHER" id="PTHR38886">
    <property type="entry name" value="SESA DOMAIN-CONTAINING PROTEIN"/>
    <property type="match status" value="1"/>
</dbReference>
<gene>
    <name evidence="2" type="ORF">PDIGIT_LOCUS11020</name>
</gene>
<feature type="domain" description="Ubiquitin-like" evidence="1">
    <location>
        <begin position="257"/>
        <end position="339"/>
    </location>
</feature>
<evidence type="ECO:0000313" key="2">
    <source>
        <dbReference type="EMBL" id="CAI6337902.1"/>
    </source>
</evidence>
<dbReference type="PANTHER" id="PTHR38886:SF1">
    <property type="entry name" value="NACHT-NTPASE AND P-LOOP NTPASES N-TERMINAL DOMAIN-CONTAINING PROTEIN"/>
    <property type="match status" value="1"/>
</dbReference>
<name>A0A9W4UMT9_9PLEO</name>